<evidence type="ECO:0000256" key="2">
    <source>
        <dbReference type="ARBA" id="ARBA00022737"/>
    </source>
</evidence>
<dbReference type="Proteomes" id="UP000672011">
    <property type="component" value="Chromosome"/>
</dbReference>
<evidence type="ECO:0000313" key="5">
    <source>
        <dbReference type="Proteomes" id="UP000672011"/>
    </source>
</evidence>
<dbReference type="RefSeq" id="WP_230477132.1">
    <property type="nucleotide sequence ID" value="NZ_CP072842.1"/>
</dbReference>
<keyword evidence="1" id="KW-0732">Signal</keyword>
<dbReference type="InterPro" id="IPR013783">
    <property type="entry name" value="Ig-like_fold"/>
</dbReference>
<reference evidence="4 5" key="1">
    <citation type="journal article" date="2021" name="Int. J. Syst. Evol. Microbiol.">
        <title>Faecalibacter bovis sp. nov., isolated from cow faeces.</title>
        <authorList>
            <person name="Li F."/>
            <person name="Zhao W."/>
            <person name="Hong Q."/>
            <person name="Shao Q."/>
            <person name="Song J."/>
            <person name="Yang S."/>
        </authorList>
    </citation>
    <scope>NUCLEOTIDE SEQUENCE [LARGE SCALE GENOMIC DNA]</scope>
    <source>
        <strain evidence="4 5">ZY171143</strain>
    </source>
</reference>
<feature type="domain" description="Fibronectin type-III" evidence="3">
    <location>
        <begin position="1128"/>
        <end position="1213"/>
    </location>
</feature>
<evidence type="ECO:0000313" key="4">
    <source>
        <dbReference type="EMBL" id="QTV06417.1"/>
    </source>
</evidence>
<proteinExistence type="predicted"/>
<keyword evidence="2" id="KW-0677">Repeat</keyword>
<reference evidence="5" key="2">
    <citation type="submission" date="2021-04" db="EMBL/GenBank/DDBJ databases">
        <title>Taxonomy of Flavobacteriaceae bacterium ZY171143.</title>
        <authorList>
            <person name="Li F."/>
        </authorList>
    </citation>
    <scope>NUCLEOTIDE SEQUENCE [LARGE SCALE GENOMIC DNA]</scope>
    <source>
        <strain evidence="5">ZY171143</strain>
    </source>
</reference>
<dbReference type="InterPro" id="IPR036116">
    <property type="entry name" value="FN3_sf"/>
</dbReference>
<dbReference type="CDD" id="cd00063">
    <property type="entry name" value="FN3"/>
    <property type="match status" value="1"/>
</dbReference>
<name>A0ABX7XEN0_9FLAO</name>
<keyword evidence="5" id="KW-1185">Reference proteome</keyword>
<dbReference type="PANTHER" id="PTHR46708:SF2">
    <property type="entry name" value="FIBRONECTIN TYPE-III DOMAIN-CONTAINING PROTEIN"/>
    <property type="match status" value="1"/>
</dbReference>
<dbReference type="SUPFAM" id="SSF49265">
    <property type="entry name" value="Fibronectin type III"/>
    <property type="match status" value="2"/>
</dbReference>
<gene>
    <name evidence="4" type="ORF">J9309_03555</name>
</gene>
<feature type="domain" description="Fibronectin type-III" evidence="3">
    <location>
        <begin position="731"/>
        <end position="824"/>
    </location>
</feature>
<evidence type="ECO:0000259" key="3">
    <source>
        <dbReference type="PROSITE" id="PS50853"/>
    </source>
</evidence>
<dbReference type="InterPro" id="IPR050991">
    <property type="entry name" value="ECM_Regulatory_Proteins"/>
</dbReference>
<dbReference type="Pfam" id="PF18962">
    <property type="entry name" value="Por_Secre_tail"/>
    <property type="match status" value="1"/>
</dbReference>
<protein>
    <submittedName>
        <fullName evidence="4">Fibronectin type III domain-containing protein</fullName>
    </submittedName>
</protein>
<dbReference type="InterPro" id="IPR003961">
    <property type="entry name" value="FN3_dom"/>
</dbReference>
<dbReference type="PROSITE" id="PS50853">
    <property type="entry name" value="FN3"/>
    <property type="match status" value="4"/>
</dbReference>
<organism evidence="4 5">
    <name type="scientific">Faecalibacter bovis</name>
    <dbReference type="NCBI Taxonomy" id="2898187"/>
    <lineage>
        <taxon>Bacteria</taxon>
        <taxon>Pseudomonadati</taxon>
        <taxon>Bacteroidota</taxon>
        <taxon>Flavobacteriia</taxon>
        <taxon>Flavobacteriales</taxon>
        <taxon>Weeksellaceae</taxon>
        <taxon>Faecalibacter</taxon>
    </lineage>
</organism>
<feature type="domain" description="Fibronectin type-III" evidence="3">
    <location>
        <begin position="827"/>
        <end position="917"/>
    </location>
</feature>
<dbReference type="EMBL" id="CP072842">
    <property type="protein sequence ID" value="QTV06417.1"/>
    <property type="molecule type" value="Genomic_DNA"/>
</dbReference>
<accession>A0ABX7XEN0</accession>
<feature type="domain" description="Fibronectin type-III" evidence="3">
    <location>
        <begin position="414"/>
        <end position="506"/>
    </location>
</feature>
<dbReference type="PANTHER" id="PTHR46708">
    <property type="entry name" value="TENASCIN"/>
    <property type="match status" value="1"/>
</dbReference>
<evidence type="ECO:0000256" key="1">
    <source>
        <dbReference type="ARBA" id="ARBA00022729"/>
    </source>
</evidence>
<dbReference type="SMART" id="SM00060">
    <property type="entry name" value="FN3"/>
    <property type="match status" value="4"/>
</dbReference>
<sequence>MKKTYTSSKMTRDKGSDSFETLIKRSFRNYVGTLLLTGVGMTGALAQTNPTPQPVPYTQNFNDLTNAYPAGWQGWRIAGNISGNFEIVSPSADFAFYTSNLSNSTSAAHIGNIGQRLGFLNTTTTRTIPALAVSTLDRQQIKIKYDINLQRVNSDRVLAVQLQYRIGTEGDFTPITESEEIFTGAGSGTNNSGTNVVETRTKEISLPAEVAFKENVQFRWVTARLQGGSGDNLGFSIDNVEVTGITDPCANNPIPYTEDFSELTTDVRECTLVENTNNDSETWKILTSSQSGFTAPYLRYRYQSTNAANDWFFTKGLALEAGVNYRIRYKTGTGGYDEKLKVSIGQEQNSSAMNQVIFDHGVFRANGSTISVEKYFTVTTSGNYYIGFHSYSAANQFYLYLDDIIVDLAPTCLPPSAVTMSNITHNTAQASWTAALTEASSYEYYISTDATAPTATTTATGTTTTTSATLSNLSQTTNYNLWVRSVCSDTDKSEWTSVTTFQTGQLAATFPFTDNFDGANNGWGILSNSTATNQLSTFYIDTPTSLTIGTGTTAANLTFANGKLFVSSETDNLSPVYKSNSIAYAYRDVTLPADITTAKVSFKWLIKGEGTTYAWDFGRFLIVPITSTLQTTTPLTQDPTALNNIFSFNENPYLSGDFKHLMSHVAAANTVFNGAYEEKANVFQNNAIDLSAHAGQTVRVLFYFRSDGSTQNAPSLIIDDFVFDYTPSCLAPTQMTASNVEARTADISWTASTSDVNGYEYYYSTEATAPTETTEASGTTTETTISLANLTPETTYYVWTKTDCSDAGKSEWTASPLTFTTTISCPAPTAPTTTNITTSSATIGWTSTATDFEYIYSTTNTAPEASATGTLVSGNTAEITGLDSTTTYYWWVRTVCGEDDKSSWLGSSFQTAQVPATFPFADNFDNPQWVFANGSQTNKFYIGTPAEANNVTYADNKLFVSQNGTDNTYSGTGSLIYAYRDVVLPADLTLAKITFDWIFKGEGTVSTPWDHGRFFIMPASAIPTAGTSIDTEANPIIMNGVNSIYIPGDIVSNEFNTVHPHLIYNPSHTYSGAFEDIKHTFIDEGVDLSAYAGQTIRLVFYFKNDSGTHPPALTIDNFAIDYAPSCLTPTNLATSNVTYNAATISWTGNSDTYSYVVSTTNEAPTGDTGVSTTENTVNLSDLNSATTYYWWMKSDCDSGDNWYQGPSFTTNATPQAYPFTDDFETLKWNLVNGNETNKFNVGTPSGSDNGKLFISENGNTNTYNVEATSRAYAYADVELPTDITTANVKFDWTATGETTYDYGRFFIVPTSYVPNNATNITSTGTITGQYFGSTKLNLSNGTAVLNEQVDLSAVAGQTVRLLFYWKNDASDGVQPPLSIDNFCFANECTELAVGDMNKANFAYYPNPVQNELNFKGEQTIANIEVYNLAGQTVNSVKVGGKTYQLNTAKLTAGVYMVKVTFENGSSKTVKIIKK</sequence>
<dbReference type="NCBIfam" id="TIGR04183">
    <property type="entry name" value="Por_Secre_tail"/>
    <property type="match status" value="1"/>
</dbReference>
<dbReference type="Pfam" id="PF00041">
    <property type="entry name" value="fn3"/>
    <property type="match status" value="2"/>
</dbReference>
<dbReference type="Gene3D" id="2.60.40.10">
    <property type="entry name" value="Immunoglobulins"/>
    <property type="match status" value="4"/>
</dbReference>
<dbReference type="Gene3D" id="2.60.120.200">
    <property type="match status" value="1"/>
</dbReference>
<dbReference type="InterPro" id="IPR026444">
    <property type="entry name" value="Secre_tail"/>
</dbReference>